<dbReference type="Proteomes" id="UP000321490">
    <property type="component" value="Unassembled WGS sequence"/>
</dbReference>
<dbReference type="CDD" id="cd00413">
    <property type="entry name" value="Glyco_hydrolase_16"/>
    <property type="match status" value="1"/>
</dbReference>
<organism evidence="4 5">
    <name type="scientific">Modestobacter roseus</name>
    <dbReference type="NCBI Taxonomy" id="1181884"/>
    <lineage>
        <taxon>Bacteria</taxon>
        <taxon>Bacillati</taxon>
        <taxon>Actinomycetota</taxon>
        <taxon>Actinomycetes</taxon>
        <taxon>Geodermatophilales</taxon>
        <taxon>Geodermatophilaceae</taxon>
        <taxon>Modestobacter</taxon>
    </lineage>
</organism>
<evidence type="ECO:0000313" key="4">
    <source>
        <dbReference type="EMBL" id="TWH75339.1"/>
    </source>
</evidence>
<dbReference type="EMBL" id="VLKF01000001">
    <property type="protein sequence ID" value="TWH75339.1"/>
    <property type="molecule type" value="Genomic_DNA"/>
</dbReference>
<dbReference type="InterPro" id="IPR013320">
    <property type="entry name" value="ConA-like_dom_sf"/>
</dbReference>
<dbReference type="GO" id="GO:0005975">
    <property type="term" value="P:carbohydrate metabolic process"/>
    <property type="evidence" value="ECO:0007669"/>
    <property type="project" value="InterPro"/>
</dbReference>
<name>A0A562IWE8_9ACTN</name>
<feature type="compositionally biased region" description="Pro residues" evidence="1">
    <location>
        <begin position="118"/>
        <end position="144"/>
    </location>
</feature>
<evidence type="ECO:0000256" key="2">
    <source>
        <dbReference type="SAM" id="SignalP"/>
    </source>
</evidence>
<comment type="caution">
    <text evidence="4">The sequence shown here is derived from an EMBL/GenBank/DDBJ whole genome shotgun (WGS) entry which is preliminary data.</text>
</comment>
<dbReference type="Pfam" id="PF00722">
    <property type="entry name" value="Glyco_hydro_16"/>
    <property type="match status" value="1"/>
</dbReference>
<dbReference type="OrthoDB" id="8771597at2"/>
<dbReference type="Gene3D" id="2.60.120.200">
    <property type="match status" value="1"/>
</dbReference>
<accession>A0A562IWE8</accession>
<evidence type="ECO:0000256" key="1">
    <source>
        <dbReference type="SAM" id="MobiDB-lite"/>
    </source>
</evidence>
<feature type="region of interest" description="Disordered" evidence="1">
    <location>
        <begin position="37"/>
        <end position="153"/>
    </location>
</feature>
<feature type="signal peptide" evidence="2">
    <location>
        <begin position="1"/>
        <end position="27"/>
    </location>
</feature>
<feature type="domain" description="GH16" evidence="3">
    <location>
        <begin position="147"/>
        <end position="376"/>
    </location>
</feature>
<keyword evidence="5" id="KW-1185">Reference proteome</keyword>
<evidence type="ECO:0000259" key="3">
    <source>
        <dbReference type="PROSITE" id="PS51762"/>
    </source>
</evidence>
<dbReference type="InterPro" id="IPR000757">
    <property type="entry name" value="Beta-glucanase-like"/>
</dbReference>
<sequence length="376" mass="39108">MNSTRFARRRRRLFAVFFAAVTTFCGAGFSLHQSGTTTADAAGARPSATAPAPAARPSRPASRGERPVTSPSAAAPSTAVPQPGTGSSTDAPAPATTLPQTGTTPAPVAPKPSSSAPAPKPAPAPAPQPAPVPAPAPVAAPAPAPVSTGEALPTSDLPGWDLVLSEGFDRPSALGSFARDYRGWAGYDGARDTSKNGQYNSAATTSVSGGILDKHLHSTGSGAQVMALTPPIASQTYGRYAVRFRMDQVPGYKVAWLLWPASDNWAEGEIDFPEGSVGGKAHGYSHDVNGNPSRNAWYMDSGMSMTSWRTAVIEWTPDSVTFAMDGKTWTTTDRSAIPTDPMRWVLQTETELSGGAPARGASGHVQIDWVAAWKRG</sequence>
<protein>
    <submittedName>
        <fullName evidence="4">Glycosyl hydrolase family 16</fullName>
    </submittedName>
</protein>
<dbReference type="AlphaFoldDB" id="A0A562IWE8"/>
<keyword evidence="2" id="KW-0732">Signal</keyword>
<proteinExistence type="predicted"/>
<dbReference type="RefSeq" id="WP_153359302.1">
    <property type="nucleotide sequence ID" value="NZ_VLKF01000001.1"/>
</dbReference>
<feature type="compositionally biased region" description="Low complexity" evidence="1">
    <location>
        <begin position="37"/>
        <end position="81"/>
    </location>
</feature>
<keyword evidence="4" id="KW-0378">Hydrolase</keyword>
<dbReference type="SUPFAM" id="SSF49899">
    <property type="entry name" value="Concanavalin A-like lectins/glucanases"/>
    <property type="match status" value="1"/>
</dbReference>
<dbReference type="GO" id="GO:0004553">
    <property type="term" value="F:hydrolase activity, hydrolyzing O-glycosyl compounds"/>
    <property type="evidence" value="ECO:0007669"/>
    <property type="project" value="InterPro"/>
</dbReference>
<feature type="chain" id="PRO_5038642829" evidence="2">
    <location>
        <begin position="28"/>
        <end position="376"/>
    </location>
</feature>
<evidence type="ECO:0000313" key="5">
    <source>
        <dbReference type="Proteomes" id="UP000321490"/>
    </source>
</evidence>
<gene>
    <name evidence="4" type="ORF">JD78_03895</name>
</gene>
<dbReference type="PROSITE" id="PS51762">
    <property type="entry name" value="GH16_2"/>
    <property type="match status" value="1"/>
</dbReference>
<reference evidence="4 5" key="1">
    <citation type="submission" date="2019-07" db="EMBL/GenBank/DDBJ databases">
        <title>R&amp;d 2014.</title>
        <authorList>
            <person name="Klenk H.-P."/>
        </authorList>
    </citation>
    <scope>NUCLEOTIDE SEQUENCE [LARGE SCALE GENOMIC DNA]</scope>
    <source>
        <strain evidence="4 5">DSM 45764</strain>
    </source>
</reference>